<name>A0ABD3TPM4_9LAMI</name>
<gene>
    <name evidence="1" type="ORF">ACJIZ3_023645</name>
</gene>
<reference evidence="1 2" key="1">
    <citation type="submission" date="2024-12" db="EMBL/GenBank/DDBJ databases">
        <title>The unique morphological basis and parallel evolutionary history of personate flowers in Penstemon.</title>
        <authorList>
            <person name="Depatie T.H."/>
            <person name="Wessinger C.A."/>
        </authorList>
    </citation>
    <scope>NUCLEOTIDE SEQUENCE [LARGE SCALE GENOMIC DNA]</scope>
    <source>
        <strain evidence="1">WTNN_2</strain>
        <tissue evidence="1">Leaf</tissue>
    </source>
</reference>
<sequence length="35" mass="3900">MESVHQIAPHGSCKTIHLSAESIYSRQASPSWFTL</sequence>
<dbReference type="EMBL" id="JBJXBP010000003">
    <property type="protein sequence ID" value="KAL3839054.1"/>
    <property type="molecule type" value="Genomic_DNA"/>
</dbReference>
<accession>A0ABD3TPM4</accession>
<evidence type="ECO:0000313" key="2">
    <source>
        <dbReference type="Proteomes" id="UP001634393"/>
    </source>
</evidence>
<keyword evidence="2" id="KW-1185">Reference proteome</keyword>
<evidence type="ECO:0000313" key="1">
    <source>
        <dbReference type="EMBL" id="KAL3839054.1"/>
    </source>
</evidence>
<proteinExistence type="predicted"/>
<dbReference type="AlphaFoldDB" id="A0ABD3TPM4"/>
<organism evidence="1 2">
    <name type="scientific">Penstemon smallii</name>
    <dbReference type="NCBI Taxonomy" id="265156"/>
    <lineage>
        <taxon>Eukaryota</taxon>
        <taxon>Viridiplantae</taxon>
        <taxon>Streptophyta</taxon>
        <taxon>Embryophyta</taxon>
        <taxon>Tracheophyta</taxon>
        <taxon>Spermatophyta</taxon>
        <taxon>Magnoliopsida</taxon>
        <taxon>eudicotyledons</taxon>
        <taxon>Gunneridae</taxon>
        <taxon>Pentapetalae</taxon>
        <taxon>asterids</taxon>
        <taxon>lamiids</taxon>
        <taxon>Lamiales</taxon>
        <taxon>Plantaginaceae</taxon>
        <taxon>Cheloneae</taxon>
        <taxon>Penstemon</taxon>
    </lineage>
</organism>
<dbReference type="Proteomes" id="UP001634393">
    <property type="component" value="Unassembled WGS sequence"/>
</dbReference>
<comment type="caution">
    <text evidence="1">The sequence shown here is derived from an EMBL/GenBank/DDBJ whole genome shotgun (WGS) entry which is preliminary data.</text>
</comment>
<protein>
    <submittedName>
        <fullName evidence="1">Uncharacterized protein</fullName>
    </submittedName>
</protein>